<gene>
    <name evidence="9" type="ORF">ACFORF_00865</name>
</gene>
<dbReference type="Gene3D" id="3.90.1200.10">
    <property type="match status" value="1"/>
</dbReference>
<evidence type="ECO:0000313" key="10">
    <source>
        <dbReference type="Proteomes" id="UP001595807"/>
    </source>
</evidence>
<keyword evidence="6 7" id="KW-0046">Antibiotic resistance</keyword>
<evidence type="ECO:0000256" key="2">
    <source>
        <dbReference type="ARBA" id="ARBA00022679"/>
    </source>
</evidence>
<comment type="similarity">
    <text evidence="1 7">Belongs to the aminoglycoside phosphotransferase family.</text>
</comment>
<evidence type="ECO:0000313" key="9">
    <source>
        <dbReference type="EMBL" id="MFC3927186.1"/>
    </source>
</evidence>
<dbReference type="InterPro" id="IPR051678">
    <property type="entry name" value="AGP_Transferase"/>
</dbReference>
<dbReference type="Pfam" id="PF01636">
    <property type="entry name" value="APH"/>
    <property type="match status" value="1"/>
</dbReference>
<dbReference type="SUPFAM" id="SSF56112">
    <property type="entry name" value="Protein kinase-like (PK-like)"/>
    <property type="match status" value="1"/>
</dbReference>
<evidence type="ECO:0000256" key="1">
    <source>
        <dbReference type="ARBA" id="ARBA00006219"/>
    </source>
</evidence>
<sequence length="254" mass="28605">MTNHDLQNLPQQLQLLLDNQVIQDTSGHSGAQVLKIGDDFFLKIDQKQALQGETYLTNWFYLQGLSVEVVDYISTDRDYLVTRAAKGQPAHTFLDNPKAVCQTLATTLRQLHDTSLDNVPLPNRLNTYLKTAQENAERGSFYEKALLPDFGITSREEACALMTKQAHLLTADTFIHGDYCLPNILLTNEQTVSALIDVGLAGISDRHVDLFWAVWSLHYNTGTDQYGDYFLDCYGRETVEEEKLRLIAAIEAFG</sequence>
<evidence type="ECO:0000256" key="3">
    <source>
        <dbReference type="ARBA" id="ARBA00022741"/>
    </source>
</evidence>
<keyword evidence="5 7" id="KW-0067">ATP-binding</keyword>
<keyword evidence="10" id="KW-1185">Reference proteome</keyword>
<evidence type="ECO:0000256" key="4">
    <source>
        <dbReference type="ARBA" id="ARBA00022777"/>
    </source>
</evidence>
<dbReference type="Gene3D" id="3.30.200.20">
    <property type="entry name" value="Phosphorylase Kinase, domain 1"/>
    <property type="match status" value="1"/>
</dbReference>
<dbReference type="RefSeq" id="WP_380424410.1">
    <property type="nucleotide sequence ID" value="NZ_JBHRZV010000003.1"/>
</dbReference>
<dbReference type="PIRSF" id="PIRSF000706">
    <property type="entry name" value="Kanamycin_kin"/>
    <property type="match status" value="1"/>
</dbReference>
<reference evidence="10" key="1">
    <citation type="journal article" date="2019" name="Int. J. Syst. Evol. Microbiol.">
        <title>The Global Catalogue of Microorganisms (GCM) 10K type strain sequencing project: providing services to taxonomists for standard genome sequencing and annotation.</title>
        <authorList>
            <consortium name="The Broad Institute Genomics Platform"/>
            <consortium name="The Broad Institute Genome Sequencing Center for Infectious Disease"/>
            <person name="Wu L."/>
            <person name="Ma J."/>
        </authorList>
    </citation>
    <scope>NUCLEOTIDE SEQUENCE [LARGE SCALE GENOMIC DNA]</scope>
    <source>
        <strain evidence="10">CCUG 67170</strain>
    </source>
</reference>
<evidence type="ECO:0000256" key="6">
    <source>
        <dbReference type="ARBA" id="ARBA00023251"/>
    </source>
</evidence>
<keyword evidence="3 7" id="KW-0547">Nucleotide-binding</keyword>
<proteinExistence type="inferred from homology"/>
<dbReference type="InterPro" id="IPR002575">
    <property type="entry name" value="Aminoglycoside_PTrfase"/>
</dbReference>
<protein>
    <submittedName>
        <fullName evidence="9">Aminoglycoside 3'-phosphotransferase</fullName>
    </submittedName>
</protein>
<name>A0ABV8CTL3_9STRE</name>
<dbReference type="CDD" id="cd05150">
    <property type="entry name" value="APH"/>
    <property type="match status" value="1"/>
</dbReference>
<evidence type="ECO:0000259" key="8">
    <source>
        <dbReference type="Pfam" id="PF01636"/>
    </source>
</evidence>
<keyword evidence="4 7" id="KW-0418">Kinase</keyword>
<dbReference type="Proteomes" id="UP001595807">
    <property type="component" value="Unassembled WGS sequence"/>
</dbReference>
<dbReference type="PANTHER" id="PTHR21310:SF41">
    <property type="entry name" value="3'-PHOSPHOTRANSFERASE, PUTATIVE-RELATED"/>
    <property type="match status" value="1"/>
</dbReference>
<keyword evidence="2 7" id="KW-0808">Transferase</keyword>
<evidence type="ECO:0000256" key="5">
    <source>
        <dbReference type="ARBA" id="ARBA00022840"/>
    </source>
</evidence>
<dbReference type="PANTHER" id="PTHR21310">
    <property type="entry name" value="AMINOGLYCOSIDE PHOSPHOTRANSFERASE-RELATED-RELATED"/>
    <property type="match status" value="1"/>
</dbReference>
<accession>A0ABV8CTL3</accession>
<dbReference type="InterPro" id="IPR024165">
    <property type="entry name" value="Kan/Strep_kinase"/>
</dbReference>
<feature type="domain" description="Aminoglycoside phosphotransferase" evidence="8">
    <location>
        <begin position="25"/>
        <end position="239"/>
    </location>
</feature>
<dbReference type="InterPro" id="IPR011009">
    <property type="entry name" value="Kinase-like_dom_sf"/>
</dbReference>
<evidence type="ECO:0000256" key="7">
    <source>
        <dbReference type="PIRNR" id="PIRNR000706"/>
    </source>
</evidence>
<comment type="caution">
    <text evidence="9">The sequence shown here is derived from an EMBL/GenBank/DDBJ whole genome shotgun (WGS) entry which is preliminary data.</text>
</comment>
<organism evidence="9 10">
    <name type="scientific">Streptococcus caprae</name>
    <dbReference type="NCBI Taxonomy" id="1640501"/>
    <lineage>
        <taxon>Bacteria</taxon>
        <taxon>Bacillati</taxon>
        <taxon>Bacillota</taxon>
        <taxon>Bacilli</taxon>
        <taxon>Lactobacillales</taxon>
        <taxon>Streptococcaceae</taxon>
        <taxon>Streptococcus</taxon>
    </lineage>
</organism>
<dbReference type="EMBL" id="JBHRZV010000003">
    <property type="protein sequence ID" value="MFC3927186.1"/>
    <property type="molecule type" value="Genomic_DNA"/>
</dbReference>